<evidence type="ECO:0000313" key="3">
    <source>
        <dbReference type="Proteomes" id="UP000267096"/>
    </source>
</evidence>
<feature type="region of interest" description="Disordered" evidence="1">
    <location>
        <begin position="254"/>
        <end position="341"/>
    </location>
</feature>
<proteinExistence type="predicted"/>
<feature type="compositionally biased region" description="Basic and acidic residues" evidence="1">
    <location>
        <begin position="315"/>
        <end position="325"/>
    </location>
</feature>
<organism evidence="4">
    <name type="scientific">Anisakis simplex</name>
    <name type="common">Herring worm</name>
    <dbReference type="NCBI Taxonomy" id="6269"/>
    <lineage>
        <taxon>Eukaryota</taxon>
        <taxon>Metazoa</taxon>
        <taxon>Ecdysozoa</taxon>
        <taxon>Nematoda</taxon>
        <taxon>Chromadorea</taxon>
        <taxon>Rhabditida</taxon>
        <taxon>Spirurina</taxon>
        <taxon>Ascaridomorpha</taxon>
        <taxon>Ascaridoidea</taxon>
        <taxon>Anisakidae</taxon>
        <taxon>Anisakis</taxon>
        <taxon>Anisakis simplex complex</taxon>
    </lineage>
</organism>
<dbReference type="WBParaSite" id="ASIM_0001848301-mRNA-1">
    <property type="protein sequence ID" value="ASIM_0001848301-mRNA-1"/>
    <property type="gene ID" value="ASIM_0001848301"/>
</dbReference>
<name>A0A0M3KBY6_ANISI</name>
<protein>
    <submittedName>
        <fullName evidence="4">Bromo adjacent domain-containing 1 protein</fullName>
    </submittedName>
</protein>
<dbReference type="EMBL" id="UYRR01034704">
    <property type="protein sequence ID" value="VDK61906.1"/>
    <property type="molecule type" value="Genomic_DNA"/>
</dbReference>
<feature type="compositionally biased region" description="Low complexity" evidence="1">
    <location>
        <begin position="101"/>
        <end position="112"/>
    </location>
</feature>
<dbReference type="Proteomes" id="UP000267096">
    <property type="component" value="Unassembled WGS sequence"/>
</dbReference>
<reference evidence="4" key="1">
    <citation type="submission" date="2017-02" db="UniProtKB">
        <authorList>
            <consortium name="WormBaseParasite"/>
        </authorList>
    </citation>
    <scope>IDENTIFICATION</scope>
</reference>
<feature type="compositionally biased region" description="Low complexity" evidence="1">
    <location>
        <begin position="280"/>
        <end position="301"/>
    </location>
</feature>
<feature type="region of interest" description="Disordered" evidence="1">
    <location>
        <begin position="99"/>
        <end position="158"/>
    </location>
</feature>
<accession>A0A0M3KBY6</accession>
<feature type="compositionally biased region" description="Basic and acidic residues" evidence="1">
    <location>
        <begin position="61"/>
        <end position="72"/>
    </location>
</feature>
<sequence>MIKRISSRLRHQVNYALLATGKDSSSRSTKRSHQPKCTLQSKQDEPVDANLHTPPSSPANTEHDHDPNKQDNDDKDEQLSLESFLNCDIDENFFRKYGNGSATAADPTASSSIKGRRGRPKRKVSNSETGTVPNTSTTHNDRAEISPESLLSGRSPRKRVRSSLLRQYDIDNGGQMINVSGVVRRPRRRRIFDETTVTDMDLSAQNSGSKNFEKSTTTILRPKVKVDEIIRPKIRLLQKSFLAADSTDLKAYTGVRRSRKQRRRIETDNRNSCGVDVQIANNKHNNASSTTTSNNSARESSVTASDQAGNSGGSKKTDAKLKQPDNSESISTDNDKIRRKSLPRRHLKLPLALSSEEFDLGRNIAIPQLLLNKSWNYSKRLRKCPQSGYYRLFLFNLYCCLISESKA</sequence>
<evidence type="ECO:0000313" key="2">
    <source>
        <dbReference type="EMBL" id="VDK61906.1"/>
    </source>
</evidence>
<gene>
    <name evidence="2" type="ORF">ASIM_LOCUS17884</name>
</gene>
<feature type="compositionally biased region" description="Polar residues" evidence="1">
    <location>
        <begin position="126"/>
        <end position="138"/>
    </location>
</feature>
<evidence type="ECO:0000313" key="4">
    <source>
        <dbReference type="WBParaSite" id="ASIM_0001848301-mRNA-1"/>
    </source>
</evidence>
<reference evidence="2 3" key="2">
    <citation type="submission" date="2018-11" db="EMBL/GenBank/DDBJ databases">
        <authorList>
            <consortium name="Pathogen Informatics"/>
        </authorList>
    </citation>
    <scope>NUCLEOTIDE SEQUENCE [LARGE SCALE GENOMIC DNA]</scope>
</reference>
<feature type="compositionally biased region" description="Basic residues" evidence="1">
    <location>
        <begin position="114"/>
        <end position="124"/>
    </location>
</feature>
<keyword evidence="3" id="KW-1185">Reference proteome</keyword>
<evidence type="ECO:0000256" key="1">
    <source>
        <dbReference type="SAM" id="MobiDB-lite"/>
    </source>
</evidence>
<dbReference type="AlphaFoldDB" id="A0A0M3KBY6"/>
<feature type="region of interest" description="Disordered" evidence="1">
    <location>
        <begin position="19"/>
        <end position="76"/>
    </location>
</feature>